<feature type="region of interest" description="Disordered" evidence="1">
    <location>
        <begin position="35"/>
        <end position="58"/>
    </location>
</feature>
<keyword evidence="2" id="KW-0812">Transmembrane</keyword>
<dbReference type="EMBL" id="MN740976">
    <property type="protein sequence ID" value="QHU20939.1"/>
    <property type="molecule type" value="Genomic_DNA"/>
</dbReference>
<sequence>MADALSLAYLVKTTYKSLSLNKEGFDGTNSGSGASSASSGAAANTPSSTPSSSSNSVPAPVVSVITPSATKINTTGGIIAGVFSFIFIIVFGSYAAYLSWRSNSLINWGTGWKIFFGFFAFLCGFNYLVSYLIFKADLVAYIRRSKGEII</sequence>
<proteinExistence type="predicted"/>
<protein>
    <submittedName>
        <fullName evidence="3">Uncharacterized protein</fullName>
    </submittedName>
</protein>
<evidence type="ECO:0000256" key="2">
    <source>
        <dbReference type="SAM" id="Phobius"/>
    </source>
</evidence>
<evidence type="ECO:0000256" key="1">
    <source>
        <dbReference type="SAM" id="MobiDB-lite"/>
    </source>
</evidence>
<reference evidence="3" key="1">
    <citation type="journal article" date="2020" name="Nature">
        <title>Giant virus diversity and host interactions through global metagenomics.</title>
        <authorList>
            <person name="Schulz F."/>
            <person name="Roux S."/>
            <person name="Paez-Espino D."/>
            <person name="Jungbluth S."/>
            <person name="Walsh D.A."/>
            <person name="Denef V.J."/>
            <person name="McMahon K.D."/>
            <person name="Konstantinidis K.T."/>
            <person name="Eloe-Fadrosh E.A."/>
            <person name="Kyrpides N.C."/>
            <person name="Woyke T."/>
        </authorList>
    </citation>
    <scope>NUCLEOTIDE SEQUENCE</scope>
    <source>
        <strain evidence="3">GVMAG-S-3300013094-100</strain>
    </source>
</reference>
<accession>A0A6C0KTL4</accession>
<keyword evidence="2" id="KW-1133">Transmembrane helix</keyword>
<keyword evidence="2" id="KW-0472">Membrane</keyword>
<name>A0A6C0KTL4_9ZZZZ</name>
<organism evidence="3">
    <name type="scientific">viral metagenome</name>
    <dbReference type="NCBI Taxonomy" id="1070528"/>
    <lineage>
        <taxon>unclassified sequences</taxon>
        <taxon>metagenomes</taxon>
        <taxon>organismal metagenomes</taxon>
    </lineage>
</organism>
<feature type="transmembrane region" description="Helical" evidence="2">
    <location>
        <begin position="112"/>
        <end position="134"/>
    </location>
</feature>
<feature type="transmembrane region" description="Helical" evidence="2">
    <location>
        <begin position="78"/>
        <end position="100"/>
    </location>
</feature>
<dbReference type="AlphaFoldDB" id="A0A6C0KTL4"/>
<evidence type="ECO:0000313" key="3">
    <source>
        <dbReference type="EMBL" id="QHU20939.1"/>
    </source>
</evidence>